<evidence type="ECO:0000256" key="6">
    <source>
        <dbReference type="PROSITE-ProRule" id="PRU00433"/>
    </source>
</evidence>
<keyword evidence="3 6" id="KW-0479">Metal-binding</keyword>
<keyword evidence="5 6" id="KW-0408">Iron</keyword>
<dbReference type="InterPro" id="IPR036909">
    <property type="entry name" value="Cyt_c-like_dom_sf"/>
</dbReference>
<dbReference type="PANTHER" id="PTHR37823">
    <property type="entry name" value="CYTOCHROME C-553-LIKE"/>
    <property type="match status" value="1"/>
</dbReference>
<dbReference type="AlphaFoldDB" id="Q2S8A0"/>
<dbReference type="eggNOG" id="COG2010">
    <property type="taxonomic scope" value="Bacteria"/>
</dbReference>
<evidence type="ECO:0000256" key="3">
    <source>
        <dbReference type="ARBA" id="ARBA00022723"/>
    </source>
</evidence>
<dbReference type="KEGG" id="hch:HCH_06483"/>
<keyword evidence="2 6" id="KW-0349">Heme</keyword>
<dbReference type="Proteomes" id="UP000000238">
    <property type="component" value="Chromosome"/>
</dbReference>
<gene>
    <name evidence="8" type="ordered locus">HCH_06483</name>
</gene>
<protein>
    <submittedName>
        <fullName evidence="8">Cytochrome c, mono-and diheme variants</fullName>
    </submittedName>
</protein>
<evidence type="ECO:0000256" key="5">
    <source>
        <dbReference type="ARBA" id="ARBA00023004"/>
    </source>
</evidence>
<name>Q2S8A0_HAHCH</name>
<dbReference type="OrthoDB" id="5728201at2"/>
<evidence type="ECO:0000256" key="2">
    <source>
        <dbReference type="ARBA" id="ARBA00022617"/>
    </source>
</evidence>
<dbReference type="SUPFAM" id="SSF46626">
    <property type="entry name" value="Cytochrome c"/>
    <property type="match status" value="1"/>
</dbReference>
<proteinExistence type="predicted"/>
<accession>Q2S8A0</accession>
<dbReference type="GO" id="GO:0020037">
    <property type="term" value="F:heme binding"/>
    <property type="evidence" value="ECO:0007669"/>
    <property type="project" value="InterPro"/>
</dbReference>
<dbReference type="PROSITE" id="PS51007">
    <property type="entry name" value="CYTC"/>
    <property type="match status" value="1"/>
</dbReference>
<evidence type="ECO:0000256" key="4">
    <source>
        <dbReference type="ARBA" id="ARBA00022982"/>
    </source>
</evidence>
<dbReference type="InterPro" id="IPR009056">
    <property type="entry name" value="Cyt_c-like_dom"/>
</dbReference>
<keyword evidence="4" id="KW-0249">Electron transport</keyword>
<dbReference type="HOGENOM" id="CLU_065353_0_0_6"/>
<feature type="domain" description="Cytochrome c" evidence="7">
    <location>
        <begin position="190"/>
        <end position="278"/>
    </location>
</feature>
<dbReference type="RefSeq" id="WP_011400176.1">
    <property type="nucleotide sequence ID" value="NC_007645.1"/>
</dbReference>
<dbReference type="EMBL" id="CP000155">
    <property type="protein sequence ID" value="ABC33124.1"/>
    <property type="molecule type" value="Genomic_DNA"/>
</dbReference>
<dbReference type="GO" id="GO:0046872">
    <property type="term" value="F:metal ion binding"/>
    <property type="evidence" value="ECO:0007669"/>
    <property type="project" value="UniProtKB-KW"/>
</dbReference>
<dbReference type="GO" id="GO:0009055">
    <property type="term" value="F:electron transfer activity"/>
    <property type="evidence" value="ECO:0007669"/>
    <property type="project" value="InterPro"/>
</dbReference>
<evidence type="ECO:0000256" key="1">
    <source>
        <dbReference type="ARBA" id="ARBA00022448"/>
    </source>
</evidence>
<keyword evidence="1" id="KW-0813">Transport</keyword>
<evidence type="ECO:0000259" key="7">
    <source>
        <dbReference type="PROSITE" id="PS51007"/>
    </source>
</evidence>
<dbReference type="PANTHER" id="PTHR37823:SF1">
    <property type="entry name" value="CYTOCHROME C-553-LIKE"/>
    <property type="match status" value="1"/>
</dbReference>
<dbReference type="InterPro" id="IPR051811">
    <property type="entry name" value="Cytochrome_c550/c551-like"/>
</dbReference>
<sequence>MNKSFLPIILGVLLATLHSLSYARGEVGFTIRAGDKEAHWSKSQLLNHSARQVLNIPLLNYPDQNFSINAVPISVLLQDMDLTDASVLIFTCLDGYSGVLEKKYLLNDDPDASRAYLAIEPDEKKWPPLPKDANTSKQSAGPFYLVWSNPEKSDIPPEFWPYQLSSLDVEDDFARIFPALLPAGHLAANDPARKGFQVYKARCMHCHQINGQGAAKLGPDLNQPMNPTEYFNEAALKQFIKDPTSVRKWSDMKMVWVKDDIWKDEEIDDLIAYLKHMAERKPDMKQASN</sequence>
<evidence type="ECO:0000313" key="8">
    <source>
        <dbReference type="EMBL" id="ABC33124.1"/>
    </source>
</evidence>
<organism evidence="8 9">
    <name type="scientific">Hahella chejuensis (strain KCTC 2396)</name>
    <dbReference type="NCBI Taxonomy" id="349521"/>
    <lineage>
        <taxon>Bacteria</taxon>
        <taxon>Pseudomonadati</taxon>
        <taxon>Pseudomonadota</taxon>
        <taxon>Gammaproteobacteria</taxon>
        <taxon>Oceanospirillales</taxon>
        <taxon>Hahellaceae</taxon>
        <taxon>Hahella</taxon>
    </lineage>
</organism>
<evidence type="ECO:0000313" key="9">
    <source>
        <dbReference type="Proteomes" id="UP000000238"/>
    </source>
</evidence>
<dbReference type="Pfam" id="PF00034">
    <property type="entry name" value="Cytochrom_C"/>
    <property type="match status" value="1"/>
</dbReference>
<keyword evidence="9" id="KW-1185">Reference proteome</keyword>
<dbReference type="Gene3D" id="1.10.760.10">
    <property type="entry name" value="Cytochrome c-like domain"/>
    <property type="match status" value="1"/>
</dbReference>
<reference evidence="8 9" key="1">
    <citation type="journal article" date="2005" name="Nucleic Acids Res.">
        <title>Genomic blueprint of Hahella chejuensis, a marine microbe producing an algicidal agent.</title>
        <authorList>
            <person name="Jeong H."/>
            <person name="Yim J.H."/>
            <person name="Lee C."/>
            <person name="Choi S.-H."/>
            <person name="Park Y.K."/>
            <person name="Yoon S.H."/>
            <person name="Hur C.-G."/>
            <person name="Kang H.-Y."/>
            <person name="Kim D."/>
            <person name="Lee H.H."/>
            <person name="Park K.H."/>
            <person name="Park S.-H."/>
            <person name="Park H.-S."/>
            <person name="Lee H.K."/>
            <person name="Oh T.K."/>
            <person name="Kim J.F."/>
        </authorList>
    </citation>
    <scope>NUCLEOTIDE SEQUENCE [LARGE SCALE GENOMIC DNA]</scope>
    <source>
        <strain evidence="8 9">KCTC 2396</strain>
    </source>
</reference>
<dbReference type="STRING" id="349521.HCH_06483"/>